<evidence type="ECO:0000313" key="3">
    <source>
        <dbReference type="EMBL" id="KAJ8930577.1"/>
    </source>
</evidence>
<dbReference type="Pfam" id="PF21787">
    <property type="entry name" value="TNP-like_RNaseH_N"/>
    <property type="match status" value="1"/>
</dbReference>
<gene>
    <name evidence="3" type="ORF">NQ314_016603</name>
</gene>
<comment type="caution">
    <text evidence="3">The sequence shown here is derived from an EMBL/GenBank/DDBJ whole genome shotgun (WGS) entry which is preliminary data.</text>
</comment>
<evidence type="ECO:0000259" key="2">
    <source>
        <dbReference type="Pfam" id="PF21787"/>
    </source>
</evidence>
<feature type="region of interest" description="Disordered" evidence="1">
    <location>
        <begin position="1"/>
        <end position="56"/>
    </location>
</feature>
<sequence>MASESSDHSEKSVAGSSSTLPPSPTKSDTSINKTSSTLTASEVESDIKLKPKRRMMQASIPENSREILNRIIKGPSRQKYPPELRAFALTLSWYRSIDGSPGFTEEAQTLLKAKVSEYESLGQKVLYNLVMDEIAIMRRVEWTGQKFSGFVNIGTTIEGDTLPEAREALVFMLVDVNGHWKVSVEYFLIDGLKVNHGTRGRDGRGNICGCFDESSKQLNVKSLRNKKKWMTRYKNVTEAKEIYRSRKIERK</sequence>
<organism evidence="3 4">
    <name type="scientific">Rhamnusium bicolor</name>
    <dbReference type="NCBI Taxonomy" id="1586634"/>
    <lineage>
        <taxon>Eukaryota</taxon>
        <taxon>Metazoa</taxon>
        <taxon>Ecdysozoa</taxon>
        <taxon>Arthropoda</taxon>
        <taxon>Hexapoda</taxon>
        <taxon>Insecta</taxon>
        <taxon>Pterygota</taxon>
        <taxon>Neoptera</taxon>
        <taxon>Endopterygota</taxon>
        <taxon>Coleoptera</taxon>
        <taxon>Polyphaga</taxon>
        <taxon>Cucujiformia</taxon>
        <taxon>Chrysomeloidea</taxon>
        <taxon>Cerambycidae</taxon>
        <taxon>Lepturinae</taxon>
        <taxon>Rhagiini</taxon>
        <taxon>Rhamnusium</taxon>
    </lineage>
</organism>
<evidence type="ECO:0000313" key="4">
    <source>
        <dbReference type="Proteomes" id="UP001162156"/>
    </source>
</evidence>
<proteinExistence type="predicted"/>
<feature type="compositionally biased region" description="Polar residues" evidence="1">
    <location>
        <begin position="31"/>
        <end position="42"/>
    </location>
</feature>
<dbReference type="InterPro" id="IPR048365">
    <property type="entry name" value="TNP-like_RNaseH_N"/>
</dbReference>
<feature type="compositionally biased region" description="Basic and acidic residues" evidence="1">
    <location>
        <begin position="1"/>
        <end position="11"/>
    </location>
</feature>
<accession>A0AAV8WWD8</accession>
<reference evidence="3" key="1">
    <citation type="journal article" date="2023" name="Insect Mol. Biol.">
        <title>Genome sequencing provides insights into the evolution of gene families encoding plant cell wall-degrading enzymes in longhorned beetles.</title>
        <authorList>
            <person name="Shin N.R."/>
            <person name="Okamura Y."/>
            <person name="Kirsch R."/>
            <person name="Pauchet Y."/>
        </authorList>
    </citation>
    <scope>NUCLEOTIDE SEQUENCE</scope>
    <source>
        <strain evidence="3">RBIC_L_NR</strain>
    </source>
</reference>
<dbReference type="AlphaFoldDB" id="A0AAV8WWD8"/>
<evidence type="ECO:0000256" key="1">
    <source>
        <dbReference type="SAM" id="MobiDB-lite"/>
    </source>
</evidence>
<name>A0AAV8WWD8_9CUCU</name>
<feature type="compositionally biased region" description="Low complexity" evidence="1">
    <location>
        <begin position="16"/>
        <end position="30"/>
    </location>
</feature>
<protein>
    <recommendedName>
        <fullName evidence="2">Transposable element P transposase-like RNase H domain-containing protein</fullName>
    </recommendedName>
</protein>
<feature type="domain" description="Transposable element P transposase-like RNase H" evidence="2">
    <location>
        <begin position="100"/>
        <end position="193"/>
    </location>
</feature>
<dbReference type="Proteomes" id="UP001162156">
    <property type="component" value="Unassembled WGS sequence"/>
</dbReference>
<dbReference type="EMBL" id="JANEYF010004612">
    <property type="protein sequence ID" value="KAJ8930577.1"/>
    <property type="molecule type" value="Genomic_DNA"/>
</dbReference>
<keyword evidence="4" id="KW-1185">Reference proteome</keyword>